<accession>A0ACC2W5X1</accession>
<evidence type="ECO:0000313" key="1">
    <source>
        <dbReference type="EMBL" id="KAJ9106007.1"/>
    </source>
</evidence>
<sequence>MDKHIINEPANTVPQSLLGLAQTHPHIHLDPTYRVIALRDVPARRVALISGGGSGHEPAHAGFVGQGLLSAAAAGNVFASPNVGQVRRALDLVQNEKGTLTVIMRYTGDVLLFGLAKEQHAVTHPGYPTELVIIGDDVAVPRKQGALVGRRGLAGTILAYKCASAVADEGADLGECKEVAEAVGGMLGTIGAGLNHCHIPGTATQETHLQADQVEIGMGIHNEPGILKRTLPPAKELISQMLSFITNTEDAERAFLPFKHDGKDRVVLLVNNLGGISELELGLIAQESLAVLDSQGITVERVSAGSFMTSCNLPGFSLTLLLLPRGEDAPRYSAERILQLIDAPASAPGWKPFQRVVKERDAYVQGEAKVAAMKNGGKAVPIPEIKVFRDALRAACHNVIAAEPEITQFDTIAGDGDCGLCLKAGAEEILRLADDESALDSEDVINAILALAQAMERKMDGTSGALYSIWTNALAAGFGTSSSQSATSAAWSSALAHALHTLYKYTSARAPSRTLIDPLAAFTEHFTQSQGKDFAGAVQEALKAAEHTRTIEAKAGRAAYVGQEALRGANVPDPGAWGVVKILQGIQSVVGKQ</sequence>
<protein>
    <submittedName>
        <fullName evidence="1">Uncharacterized protein</fullName>
    </submittedName>
</protein>
<gene>
    <name evidence="1" type="ORF">QFC19_003343</name>
</gene>
<comment type="caution">
    <text evidence="1">The sequence shown here is derived from an EMBL/GenBank/DDBJ whole genome shotgun (WGS) entry which is preliminary data.</text>
</comment>
<organism evidence="1 2">
    <name type="scientific">Naganishia cerealis</name>
    <dbReference type="NCBI Taxonomy" id="610337"/>
    <lineage>
        <taxon>Eukaryota</taxon>
        <taxon>Fungi</taxon>
        <taxon>Dikarya</taxon>
        <taxon>Basidiomycota</taxon>
        <taxon>Agaricomycotina</taxon>
        <taxon>Tremellomycetes</taxon>
        <taxon>Filobasidiales</taxon>
        <taxon>Filobasidiaceae</taxon>
        <taxon>Naganishia</taxon>
    </lineage>
</organism>
<name>A0ACC2W5X1_9TREE</name>
<dbReference type="Proteomes" id="UP001241377">
    <property type="component" value="Unassembled WGS sequence"/>
</dbReference>
<keyword evidence="2" id="KW-1185">Reference proteome</keyword>
<evidence type="ECO:0000313" key="2">
    <source>
        <dbReference type="Proteomes" id="UP001241377"/>
    </source>
</evidence>
<proteinExistence type="predicted"/>
<reference evidence="1" key="1">
    <citation type="submission" date="2023-04" db="EMBL/GenBank/DDBJ databases">
        <title>Draft Genome sequencing of Naganishia species isolated from polar environments using Oxford Nanopore Technology.</title>
        <authorList>
            <person name="Leo P."/>
            <person name="Venkateswaran K."/>
        </authorList>
    </citation>
    <scope>NUCLEOTIDE SEQUENCE</scope>
    <source>
        <strain evidence="1">MNA-CCFEE 5261</strain>
    </source>
</reference>
<dbReference type="EMBL" id="JASBWR010000031">
    <property type="protein sequence ID" value="KAJ9106007.1"/>
    <property type="molecule type" value="Genomic_DNA"/>
</dbReference>